<dbReference type="PROSITE" id="PS50011">
    <property type="entry name" value="PROTEIN_KINASE_DOM"/>
    <property type="match status" value="1"/>
</dbReference>
<feature type="region of interest" description="Disordered" evidence="3">
    <location>
        <begin position="51"/>
        <end position="85"/>
    </location>
</feature>
<dbReference type="InterPro" id="IPR050235">
    <property type="entry name" value="CK1_Ser-Thr_kinase"/>
</dbReference>
<accession>A0A7S2TBA6</accession>
<dbReference type="GO" id="GO:0004672">
    <property type="term" value="F:protein kinase activity"/>
    <property type="evidence" value="ECO:0007669"/>
    <property type="project" value="InterPro"/>
</dbReference>
<name>A0A7S2TBA6_9CHLO</name>
<evidence type="ECO:0000313" key="6">
    <source>
        <dbReference type="EMBL" id="CAD9722855.1"/>
    </source>
</evidence>
<feature type="binding site" evidence="2">
    <location>
        <position position="171"/>
    </location>
    <ligand>
        <name>ATP</name>
        <dbReference type="ChEBI" id="CHEBI:30616"/>
    </ligand>
</feature>
<sequence>MSAHEGEGEATATLAMRKEARAIAKEAARYVRPLDAIDGLLEGGQTTVEEKGPMVILTTPVSGKRKRDDEESAPQPDSPDGSIESVHSYFVRRSSLGSEAWSADNGGGGAVDSAVDSDLTASPPCAGFDVDLSGFGTTDYSILEDIGEGSYATVHLYDFPDKKVCDLAAIKCSRKPEVEECLASADDPETPLCAYAGCQPGTVTYELLVYLRLWDAALEDVPRIPAIFDYGELADGRTYMAMQLLGASWEKMIEDGTSGRGAIVPYLRQLVDCLQRVHSRDLVHCDVKPKNILGKDVAVAGAASEAYLLDFGLAFHLRTGQRGACQEFIGTADYSSDDRLLSRRDPLPVDDIVSLGYTALHAWLGDLPWRCDSSAYEVDSADSDEEATPGLRAFQRERASLVKEGLPKWAPFFAEWFEYCGAVLRGEDSLCYERLVQIIGRNEASLTKD</sequence>
<dbReference type="EMBL" id="HBHM01002586">
    <property type="protein sequence ID" value="CAD9722855.1"/>
    <property type="molecule type" value="Transcribed_RNA"/>
</dbReference>
<dbReference type="SMART" id="SM00220">
    <property type="entry name" value="S_TKc"/>
    <property type="match status" value="1"/>
</dbReference>
<gene>
    <name evidence="5" type="ORF">CROS1312_LOCUS2038</name>
    <name evidence="6" type="ORF">CROS1312_LOCUS2039</name>
</gene>
<dbReference type="GO" id="GO:0005524">
    <property type="term" value="F:ATP binding"/>
    <property type="evidence" value="ECO:0007669"/>
    <property type="project" value="UniProtKB-UniRule"/>
</dbReference>
<dbReference type="PROSITE" id="PS00107">
    <property type="entry name" value="PROTEIN_KINASE_ATP"/>
    <property type="match status" value="1"/>
</dbReference>
<keyword evidence="2" id="KW-0547">Nucleotide-binding</keyword>
<dbReference type="PANTHER" id="PTHR11909">
    <property type="entry name" value="CASEIN KINASE-RELATED"/>
    <property type="match status" value="1"/>
</dbReference>
<evidence type="ECO:0000256" key="3">
    <source>
        <dbReference type="SAM" id="MobiDB-lite"/>
    </source>
</evidence>
<dbReference type="SUPFAM" id="SSF56112">
    <property type="entry name" value="Protein kinase-like (PK-like)"/>
    <property type="match status" value="1"/>
</dbReference>
<evidence type="ECO:0000256" key="2">
    <source>
        <dbReference type="PROSITE-ProRule" id="PRU10141"/>
    </source>
</evidence>
<comment type="similarity">
    <text evidence="1">Belongs to the protein kinase superfamily. CK1 Ser/Thr protein kinase family. Casein kinase I subfamily.</text>
</comment>
<dbReference type="InterPro" id="IPR000719">
    <property type="entry name" value="Prot_kinase_dom"/>
</dbReference>
<dbReference type="AlphaFoldDB" id="A0A7S2TBA6"/>
<feature type="domain" description="Protein kinase" evidence="4">
    <location>
        <begin position="140"/>
        <end position="449"/>
    </location>
</feature>
<organism evidence="6">
    <name type="scientific">Chloropicon roscoffensis</name>
    <dbReference type="NCBI Taxonomy" id="1461544"/>
    <lineage>
        <taxon>Eukaryota</taxon>
        <taxon>Viridiplantae</taxon>
        <taxon>Chlorophyta</taxon>
        <taxon>Chloropicophyceae</taxon>
        <taxon>Chloropicales</taxon>
        <taxon>Chloropicaceae</taxon>
        <taxon>Chloropicon</taxon>
    </lineage>
</organism>
<keyword evidence="2" id="KW-0067">ATP-binding</keyword>
<proteinExistence type="inferred from homology"/>
<dbReference type="Pfam" id="PF00069">
    <property type="entry name" value="Pkinase"/>
    <property type="match status" value="1"/>
</dbReference>
<dbReference type="EMBL" id="HBHM01002585">
    <property type="protein sequence ID" value="CAD9722853.1"/>
    <property type="molecule type" value="Transcribed_RNA"/>
</dbReference>
<dbReference type="InterPro" id="IPR017441">
    <property type="entry name" value="Protein_kinase_ATP_BS"/>
</dbReference>
<dbReference type="InterPro" id="IPR011009">
    <property type="entry name" value="Kinase-like_dom_sf"/>
</dbReference>
<evidence type="ECO:0000313" key="5">
    <source>
        <dbReference type="EMBL" id="CAD9722853.1"/>
    </source>
</evidence>
<reference evidence="6" key="1">
    <citation type="submission" date="2021-01" db="EMBL/GenBank/DDBJ databases">
        <authorList>
            <person name="Corre E."/>
            <person name="Pelletier E."/>
            <person name="Niang G."/>
            <person name="Scheremetjew M."/>
            <person name="Finn R."/>
            <person name="Kale V."/>
            <person name="Holt S."/>
            <person name="Cochrane G."/>
            <person name="Meng A."/>
            <person name="Brown T."/>
            <person name="Cohen L."/>
        </authorList>
    </citation>
    <scope>NUCLEOTIDE SEQUENCE</scope>
    <source>
        <strain evidence="6">RCC2335</strain>
    </source>
</reference>
<evidence type="ECO:0000256" key="1">
    <source>
        <dbReference type="ARBA" id="ARBA00005926"/>
    </source>
</evidence>
<dbReference type="Gene3D" id="1.10.510.10">
    <property type="entry name" value="Transferase(Phosphotransferase) domain 1"/>
    <property type="match status" value="1"/>
</dbReference>
<protein>
    <recommendedName>
        <fullName evidence="4">Protein kinase domain-containing protein</fullName>
    </recommendedName>
</protein>
<evidence type="ECO:0000259" key="4">
    <source>
        <dbReference type="PROSITE" id="PS50011"/>
    </source>
</evidence>